<comment type="subcellular location">
    <subcellularLocation>
        <location evidence="1">Golgi apparatus membrane</location>
        <topology evidence="1">Single-pass type II membrane protein</topology>
    </subcellularLocation>
</comment>
<evidence type="ECO:0000256" key="2">
    <source>
        <dbReference type="ARBA" id="ARBA00008661"/>
    </source>
</evidence>
<evidence type="ECO:0008006" key="12">
    <source>
        <dbReference type="Google" id="ProtNLM"/>
    </source>
</evidence>
<keyword evidence="3" id="KW-0328">Glycosyltransferase</keyword>
<evidence type="ECO:0000256" key="5">
    <source>
        <dbReference type="ARBA" id="ARBA00022692"/>
    </source>
</evidence>
<gene>
    <name evidence="10" type="ORF">WBA_LOCUS6297</name>
</gene>
<sequence length="100" mass="12245">MQYYPRHCSGSFYLLTGNLARLLFDQARFCTLFWIEDVHVTGHLGLRVHARYEKWNEKILFKWNQLEEVIKTPNILFTLIYSPKEHIQLWKWLTNYYGYE</sequence>
<dbReference type="OrthoDB" id="6355886at2759"/>
<dbReference type="InterPro" id="IPR002659">
    <property type="entry name" value="Glyco_trans_31"/>
</dbReference>
<dbReference type="InParanoid" id="A0A3P7DSE6"/>
<protein>
    <recommendedName>
        <fullName evidence="12">Hexosyltransferase</fullName>
    </recommendedName>
</protein>
<dbReference type="AlphaFoldDB" id="A0A3P7DSE6"/>
<keyword evidence="9" id="KW-0472">Membrane</keyword>
<dbReference type="Proteomes" id="UP000270924">
    <property type="component" value="Unassembled WGS sequence"/>
</dbReference>
<organism evidence="10 11">
    <name type="scientific">Wuchereria bancrofti</name>
    <dbReference type="NCBI Taxonomy" id="6293"/>
    <lineage>
        <taxon>Eukaryota</taxon>
        <taxon>Metazoa</taxon>
        <taxon>Ecdysozoa</taxon>
        <taxon>Nematoda</taxon>
        <taxon>Chromadorea</taxon>
        <taxon>Rhabditida</taxon>
        <taxon>Spirurina</taxon>
        <taxon>Spiruromorpha</taxon>
        <taxon>Filarioidea</taxon>
        <taxon>Onchocercidae</taxon>
        <taxon>Wuchereria</taxon>
    </lineage>
</organism>
<dbReference type="GO" id="GO:0000139">
    <property type="term" value="C:Golgi membrane"/>
    <property type="evidence" value="ECO:0007669"/>
    <property type="project" value="UniProtKB-SubCell"/>
</dbReference>
<evidence type="ECO:0000313" key="10">
    <source>
        <dbReference type="EMBL" id="VDM12911.1"/>
    </source>
</evidence>
<keyword evidence="5" id="KW-0812">Transmembrane</keyword>
<accession>A0A3P7DSE6</accession>
<evidence type="ECO:0000256" key="6">
    <source>
        <dbReference type="ARBA" id="ARBA00022968"/>
    </source>
</evidence>
<evidence type="ECO:0000313" key="11">
    <source>
        <dbReference type="Proteomes" id="UP000270924"/>
    </source>
</evidence>
<comment type="similarity">
    <text evidence="2">Belongs to the glycosyltransferase 31 family.</text>
</comment>
<keyword evidence="8" id="KW-0333">Golgi apparatus</keyword>
<evidence type="ECO:0000256" key="4">
    <source>
        <dbReference type="ARBA" id="ARBA00022679"/>
    </source>
</evidence>
<name>A0A3P7DSE6_WUCBA</name>
<reference evidence="10 11" key="1">
    <citation type="submission" date="2018-11" db="EMBL/GenBank/DDBJ databases">
        <authorList>
            <consortium name="Pathogen Informatics"/>
        </authorList>
    </citation>
    <scope>NUCLEOTIDE SEQUENCE [LARGE SCALE GENOMIC DNA]</scope>
</reference>
<evidence type="ECO:0000256" key="1">
    <source>
        <dbReference type="ARBA" id="ARBA00004323"/>
    </source>
</evidence>
<proteinExistence type="inferred from homology"/>
<evidence type="ECO:0000256" key="7">
    <source>
        <dbReference type="ARBA" id="ARBA00022989"/>
    </source>
</evidence>
<keyword evidence="6" id="KW-0735">Signal-anchor</keyword>
<keyword evidence="11" id="KW-1185">Reference proteome</keyword>
<evidence type="ECO:0000256" key="9">
    <source>
        <dbReference type="ARBA" id="ARBA00023136"/>
    </source>
</evidence>
<keyword evidence="7" id="KW-1133">Transmembrane helix</keyword>
<dbReference type="Pfam" id="PF01762">
    <property type="entry name" value="Galactosyl_T"/>
    <property type="match status" value="1"/>
</dbReference>
<dbReference type="EMBL" id="UYWW01003638">
    <property type="protein sequence ID" value="VDM12911.1"/>
    <property type="molecule type" value="Genomic_DNA"/>
</dbReference>
<dbReference type="GO" id="GO:0016758">
    <property type="term" value="F:hexosyltransferase activity"/>
    <property type="evidence" value="ECO:0007669"/>
    <property type="project" value="InterPro"/>
</dbReference>
<keyword evidence="4" id="KW-0808">Transferase</keyword>
<evidence type="ECO:0000256" key="8">
    <source>
        <dbReference type="ARBA" id="ARBA00023034"/>
    </source>
</evidence>
<evidence type="ECO:0000256" key="3">
    <source>
        <dbReference type="ARBA" id="ARBA00022676"/>
    </source>
</evidence>